<sequence length="52" mass="6228">MGEKDKKIQTLDVKVTELKKDFQMQTIYLRGLEKQFTSEFRDELTAEFITKK</sequence>
<gene>
    <name evidence="1" type="ORF">WX45_01273</name>
</gene>
<keyword evidence="2" id="KW-1185">Reference proteome</keyword>
<accession>A0ABX2TYL3</accession>
<comment type="caution">
    <text evidence="1">The sequence shown here is derived from an EMBL/GenBank/DDBJ whole genome shotgun (WGS) entry which is preliminary data.</text>
</comment>
<evidence type="ECO:0000313" key="2">
    <source>
        <dbReference type="Proteomes" id="UP000077020"/>
    </source>
</evidence>
<dbReference type="EMBL" id="LITS01000001">
    <property type="protein sequence ID" value="OAA89441.1"/>
    <property type="molecule type" value="Genomic_DNA"/>
</dbReference>
<reference evidence="1 2" key="1">
    <citation type="journal article" date="2016" name="Biotechnol. Bioeng.">
        <title>Traits of selected Clostridium strains for syngas fermentation to ethanol.</title>
        <authorList>
            <person name="Martin M.E."/>
            <person name="Richter H."/>
            <person name="Saha S."/>
            <person name="Angenent L.T."/>
        </authorList>
    </citation>
    <scope>NUCLEOTIDE SEQUENCE [LARGE SCALE GENOMIC DNA]</scope>
    <source>
        <strain evidence="1 2">PETC</strain>
    </source>
</reference>
<organism evidence="1 2">
    <name type="scientific">Clostridium ljungdahlii (strain ATCC 55383 / DSM 13528 / PETC)</name>
    <dbReference type="NCBI Taxonomy" id="748727"/>
    <lineage>
        <taxon>Bacteria</taxon>
        <taxon>Bacillati</taxon>
        <taxon>Bacillota</taxon>
        <taxon>Clostridia</taxon>
        <taxon>Eubacteriales</taxon>
        <taxon>Clostridiaceae</taxon>
        <taxon>Clostridium</taxon>
    </lineage>
</organism>
<name>A0ABX2TYL3_CLOLD</name>
<dbReference type="Proteomes" id="UP000077020">
    <property type="component" value="Unassembled WGS sequence"/>
</dbReference>
<proteinExistence type="predicted"/>
<protein>
    <submittedName>
        <fullName evidence="1">Uncharacterized protein</fullName>
    </submittedName>
</protein>
<evidence type="ECO:0000313" key="1">
    <source>
        <dbReference type="EMBL" id="OAA89441.1"/>
    </source>
</evidence>
<dbReference type="RefSeq" id="WP_156496159.1">
    <property type="nucleotide sequence ID" value="NC_014328.1"/>
</dbReference>